<dbReference type="PANTHER" id="PTHR31139:SF4">
    <property type="entry name" value="ECTOPIC P GRANULES PROTEIN 5 HOMOLOG"/>
    <property type="match status" value="1"/>
</dbReference>
<dbReference type="GeneID" id="109584833"/>
<feature type="compositionally biased region" description="Basic residues" evidence="1">
    <location>
        <begin position="1"/>
        <end position="17"/>
    </location>
</feature>
<name>A0AAN0JHK8_AMPQE</name>
<feature type="region of interest" description="Disordered" evidence="1">
    <location>
        <begin position="1"/>
        <end position="63"/>
    </location>
</feature>
<organism evidence="2 3">
    <name type="scientific">Amphimedon queenslandica</name>
    <name type="common">Sponge</name>
    <dbReference type="NCBI Taxonomy" id="400682"/>
    <lineage>
        <taxon>Eukaryota</taxon>
        <taxon>Metazoa</taxon>
        <taxon>Porifera</taxon>
        <taxon>Demospongiae</taxon>
        <taxon>Heteroscleromorpha</taxon>
        <taxon>Haplosclerida</taxon>
        <taxon>Niphatidae</taxon>
        <taxon>Amphimedon</taxon>
    </lineage>
</organism>
<dbReference type="GO" id="GO:0097352">
    <property type="term" value="P:autophagosome maturation"/>
    <property type="evidence" value="ECO:0007669"/>
    <property type="project" value="TreeGrafter"/>
</dbReference>
<protein>
    <submittedName>
        <fullName evidence="2">Uncharacterized protein</fullName>
    </submittedName>
</protein>
<dbReference type="GO" id="GO:0005737">
    <property type="term" value="C:cytoplasm"/>
    <property type="evidence" value="ECO:0007669"/>
    <property type="project" value="TreeGrafter"/>
</dbReference>
<keyword evidence="3" id="KW-1185">Reference proteome</keyword>
<dbReference type="KEGG" id="aqu:109584833"/>
<evidence type="ECO:0000313" key="2">
    <source>
        <dbReference type="EnsemblMetazoa" id="XP_019856281.1"/>
    </source>
</evidence>
<dbReference type="Proteomes" id="UP000007879">
    <property type="component" value="Unassembled WGS sequence"/>
</dbReference>
<evidence type="ECO:0000313" key="3">
    <source>
        <dbReference type="Proteomes" id="UP000007879"/>
    </source>
</evidence>
<accession>A0AAN0JHK8</accession>
<sequence length="992" mass="111849">MEVARPKKKTKAKKKTRKVTEEKASERGLEQDTPDTIETNDSESTGTHHVLPPSSPSLLSPPDLPTLPVIDIFDESTPPVVQEPAIQEPVVQEPVVATATTNEGDDDLIQFDVAPNQTQQNLENLPEEHCKDSVDVLPDAIQLTNELTIETASDGVRVDNVPLLVDITPEAPPPTTTSDVLSNEGATTVENESNIEANTEIHVDTGAHVHVQNVNTTTVAVEEVLEEPAVFAPPSEETVLPTAPPTLMYPTLDSLIAASSVTESVLIPYSEEDLSLLYPNPQLGANTEFIDNFIKESQQDSHPLYELLKQYLKARLSSKAAEGKLQNLKKDYSKNNDMIWTITDKRISSNGRCADGKSISHSHSHKFAQLDADAVFRTEDNLKSIKTALQEEYTMLSYSAQLAYIHVEFYIHQLINSMPELADMPQTAPITGYIPYVPPGSMDDYTYELRSCISVLFIFERRPSRDQQFTSSCRNWLNTLIAALLRVASLPDHQFVLNHILRCPPGVGQWAIGYIQPLSPLQYKGVVRQNNNNHDRNGVSMEWKLSSQDYTWDGPIIDHWITMLSTLFQPIMYVNNKMESLLLITCQYAISHISSYQMLQFISFCTCLIRLFGRIFSILRHSSYKEFIKQVGRTIRQTVQYVADHWSSYKALKLSAGDTMSCMPSGEDPVLRYSLERLQIEFDQFVLRATQWILTAHKLGAWQFMADMPYGSISGLTLWKILWTLYHYQVASHRDTGNDGRERRGSVLMDRTDLDLIPENVPDIIQSIRGSLCHAKFVDILMKTFTSEVIFLLTTFVNMARSRDGEKEEEKEFINFVAQEIFQLTQVEEYARDAYSRSGHTLLDSVARVHPFIMSVLLEETRKHVDEAGENCILLFKELPLQLWLPSVHDITLVREWLVSSTLTSPQHLIAKVIISGLNWGVKEEEPAGSTSLVLPPSIHRGVALSIIDLWYHQFTDDSTSPGANANKTLYSSTINRISKLIQIQFGFFVNF</sequence>
<dbReference type="InterPro" id="IPR051436">
    <property type="entry name" value="Autophagy-related_EPG5"/>
</dbReference>
<reference evidence="3" key="1">
    <citation type="journal article" date="2010" name="Nature">
        <title>The Amphimedon queenslandica genome and the evolution of animal complexity.</title>
        <authorList>
            <person name="Srivastava M."/>
            <person name="Simakov O."/>
            <person name="Chapman J."/>
            <person name="Fahey B."/>
            <person name="Gauthier M.E."/>
            <person name="Mitros T."/>
            <person name="Richards G.S."/>
            <person name="Conaco C."/>
            <person name="Dacre M."/>
            <person name="Hellsten U."/>
            <person name="Larroux C."/>
            <person name="Putnam N.H."/>
            <person name="Stanke M."/>
            <person name="Adamska M."/>
            <person name="Darling A."/>
            <person name="Degnan S.M."/>
            <person name="Oakley T.H."/>
            <person name="Plachetzki D.C."/>
            <person name="Zhai Y."/>
            <person name="Adamski M."/>
            <person name="Calcino A."/>
            <person name="Cummins S.F."/>
            <person name="Goodstein D.M."/>
            <person name="Harris C."/>
            <person name="Jackson D.J."/>
            <person name="Leys S.P."/>
            <person name="Shu S."/>
            <person name="Woodcroft B.J."/>
            <person name="Vervoort M."/>
            <person name="Kosik K.S."/>
            <person name="Manning G."/>
            <person name="Degnan B.M."/>
            <person name="Rokhsar D.S."/>
        </authorList>
    </citation>
    <scope>NUCLEOTIDE SEQUENCE [LARGE SCALE GENOMIC DNA]</scope>
</reference>
<dbReference type="AlphaFoldDB" id="A0AAN0JHK8"/>
<feature type="compositionally biased region" description="Acidic residues" evidence="1">
    <location>
        <begin position="32"/>
        <end position="41"/>
    </location>
</feature>
<proteinExistence type="predicted"/>
<dbReference type="RefSeq" id="XP_019856281.1">
    <property type="nucleotide sequence ID" value="XM_020000722.1"/>
</dbReference>
<dbReference type="PANTHER" id="PTHR31139">
    <property type="entry name" value="ECTOPIC P GRANULES PROTEIN 5 HOMOLOG"/>
    <property type="match status" value="1"/>
</dbReference>
<feature type="compositionally biased region" description="Basic and acidic residues" evidence="1">
    <location>
        <begin position="18"/>
        <end position="30"/>
    </location>
</feature>
<reference evidence="2" key="2">
    <citation type="submission" date="2024-06" db="UniProtKB">
        <authorList>
            <consortium name="EnsemblMetazoa"/>
        </authorList>
    </citation>
    <scope>IDENTIFICATION</scope>
</reference>
<evidence type="ECO:0000256" key="1">
    <source>
        <dbReference type="SAM" id="MobiDB-lite"/>
    </source>
</evidence>
<dbReference type="EnsemblMetazoa" id="XM_020000722.1">
    <property type="protein sequence ID" value="XP_019856281.1"/>
    <property type="gene ID" value="LOC109584833"/>
</dbReference>